<evidence type="ECO:0000256" key="1">
    <source>
        <dbReference type="ARBA" id="ARBA00004141"/>
    </source>
</evidence>
<evidence type="ECO:0000256" key="4">
    <source>
        <dbReference type="ARBA" id="ARBA00023136"/>
    </source>
</evidence>
<evidence type="ECO:0000256" key="5">
    <source>
        <dbReference type="SAM" id="MobiDB-lite"/>
    </source>
</evidence>
<evidence type="ECO:0000256" key="2">
    <source>
        <dbReference type="ARBA" id="ARBA00022692"/>
    </source>
</evidence>
<feature type="transmembrane region" description="Helical" evidence="6">
    <location>
        <begin position="270"/>
        <end position="295"/>
    </location>
</feature>
<reference evidence="8 9" key="1">
    <citation type="submission" date="2024-03" db="EMBL/GenBank/DDBJ databases">
        <authorList>
            <consortium name="ELIXIR-Norway"/>
            <consortium name="Elixir Norway"/>
        </authorList>
    </citation>
    <scope>NUCLEOTIDE SEQUENCE [LARGE SCALE GENOMIC DNA]</scope>
</reference>
<dbReference type="PANTHER" id="PTHR35988">
    <property type="entry name" value="15-CIS-ZETA-CAROTENE ISOMERASE, CHLOROPLASTIC"/>
    <property type="match status" value="1"/>
</dbReference>
<feature type="compositionally biased region" description="Low complexity" evidence="5">
    <location>
        <begin position="89"/>
        <end position="120"/>
    </location>
</feature>
<feature type="domain" description="NnrU" evidence="7">
    <location>
        <begin position="200"/>
        <end position="381"/>
    </location>
</feature>
<accession>A0ABP1A7N4</accession>
<dbReference type="InterPro" id="IPR009915">
    <property type="entry name" value="NnrU_dom"/>
</dbReference>
<evidence type="ECO:0000313" key="8">
    <source>
        <dbReference type="EMBL" id="CAK9858475.1"/>
    </source>
</evidence>
<dbReference type="Gene3D" id="1.20.120.1630">
    <property type="match status" value="1"/>
</dbReference>
<keyword evidence="4 6" id="KW-0472">Membrane</keyword>
<feature type="region of interest" description="Disordered" evidence="5">
    <location>
        <begin position="81"/>
        <end position="125"/>
    </location>
</feature>
<feature type="transmembrane region" description="Helical" evidence="6">
    <location>
        <begin position="197"/>
        <end position="216"/>
    </location>
</feature>
<comment type="subcellular location">
    <subcellularLocation>
        <location evidence="1">Membrane</location>
        <topology evidence="1">Multi-pass membrane protein</topology>
    </subcellularLocation>
</comment>
<protein>
    <recommendedName>
        <fullName evidence="7">NnrU domain-containing protein</fullName>
    </recommendedName>
</protein>
<organism evidence="8 9">
    <name type="scientific">Sphagnum jensenii</name>
    <dbReference type="NCBI Taxonomy" id="128206"/>
    <lineage>
        <taxon>Eukaryota</taxon>
        <taxon>Viridiplantae</taxon>
        <taxon>Streptophyta</taxon>
        <taxon>Embryophyta</taxon>
        <taxon>Bryophyta</taxon>
        <taxon>Sphagnophytina</taxon>
        <taxon>Sphagnopsida</taxon>
        <taxon>Sphagnales</taxon>
        <taxon>Sphagnaceae</taxon>
        <taxon>Sphagnum</taxon>
    </lineage>
</organism>
<evidence type="ECO:0000256" key="6">
    <source>
        <dbReference type="SAM" id="Phobius"/>
    </source>
</evidence>
<dbReference type="Proteomes" id="UP001497522">
    <property type="component" value="Chromosome 1"/>
</dbReference>
<name>A0ABP1A7N4_9BRYO</name>
<feature type="transmembrane region" description="Helical" evidence="6">
    <location>
        <begin position="316"/>
        <end position="344"/>
    </location>
</feature>
<feature type="transmembrane region" description="Helical" evidence="6">
    <location>
        <begin position="398"/>
        <end position="417"/>
    </location>
</feature>
<evidence type="ECO:0000259" key="7">
    <source>
        <dbReference type="Pfam" id="PF07298"/>
    </source>
</evidence>
<gene>
    <name evidence="8" type="ORF">CSSPJE1EN2_LOCUS1470</name>
</gene>
<feature type="transmembrane region" description="Helical" evidence="6">
    <location>
        <begin position="155"/>
        <end position="174"/>
    </location>
</feature>
<keyword evidence="9" id="KW-1185">Reference proteome</keyword>
<dbReference type="PANTHER" id="PTHR35988:SF2">
    <property type="entry name" value="15-CIS-ZETA-CAROTENE ISOMERASE, CHLOROPLASTIC"/>
    <property type="match status" value="1"/>
</dbReference>
<evidence type="ECO:0000256" key="3">
    <source>
        <dbReference type="ARBA" id="ARBA00022989"/>
    </source>
</evidence>
<keyword evidence="3 6" id="KW-1133">Transmembrane helix</keyword>
<feature type="transmembrane region" description="Helical" evidence="6">
    <location>
        <begin position="228"/>
        <end position="250"/>
    </location>
</feature>
<evidence type="ECO:0000313" key="9">
    <source>
        <dbReference type="Proteomes" id="UP001497522"/>
    </source>
</evidence>
<dbReference type="Pfam" id="PF07298">
    <property type="entry name" value="NnrU"/>
    <property type="match status" value="1"/>
</dbReference>
<keyword evidence="2 6" id="KW-0812">Transmembrane</keyword>
<dbReference type="EMBL" id="OZ023702">
    <property type="protein sequence ID" value="CAK9858475.1"/>
    <property type="molecule type" value="Genomic_DNA"/>
</dbReference>
<sequence length="426" mass="46447">MASSCRGVQLLCSLALNNPIHSSFSTTRLRTTTPQASRSAALVHSAGKAIEVLESTTHLFVPRTTRSLVYHVGYCNTRRRSSEARASVEDSSSSSSSQLAAAVPSSSSSPGSGSSENSSATTNEDGGSVGAGDLQLLVGEDAAVFDPSNQKTSSWLLFTLILGVSLTALYVLWIDPNTGYGGAFIDAVSSVSSSHEVVILIILFIFALVHSGLASLRGEGEKLVGERAYRVLYAVLSLPLAVSAVVYFINHRSDGLQLWQVQTVPGVHELVWVVSFVSFFFLYPSTFNLLEVAAVDKPKMHMWETGIMRITRHPQMVGQVLWCFAHTLWIGSSFTLATSLGLVAHHLFGVWHGDKRLAERYGESFQQLKQRTSVIPFAAIIDGRQKLPADYYKEFLRLPYFVVAGFTVGAYLSQPLLQSASRYLNW</sequence>
<proteinExistence type="predicted"/>